<evidence type="ECO:0000313" key="3">
    <source>
        <dbReference type="EMBL" id="GMH69324.1"/>
    </source>
</evidence>
<dbReference type="EMBL" id="BLQM01000147">
    <property type="protein sequence ID" value="GMH69324.1"/>
    <property type="molecule type" value="Genomic_DNA"/>
</dbReference>
<keyword evidence="1" id="KW-0175">Coiled coil</keyword>
<dbReference type="AlphaFoldDB" id="A0A9W7AJ75"/>
<proteinExistence type="predicted"/>
<accession>A0A9W7AJ75</accession>
<evidence type="ECO:0000256" key="1">
    <source>
        <dbReference type="SAM" id="Coils"/>
    </source>
</evidence>
<feature type="region of interest" description="Disordered" evidence="2">
    <location>
        <begin position="527"/>
        <end position="553"/>
    </location>
</feature>
<feature type="compositionally biased region" description="Basic residues" evidence="2">
    <location>
        <begin position="69"/>
        <end position="78"/>
    </location>
</feature>
<protein>
    <submittedName>
        <fullName evidence="3">Uncharacterized protein</fullName>
    </submittedName>
</protein>
<evidence type="ECO:0000313" key="4">
    <source>
        <dbReference type="Proteomes" id="UP001162640"/>
    </source>
</evidence>
<dbReference type="Proteomes" id="UP001162640">
    <property type="component" value="Unassembled WGS sequence"/>
</dbReference>
<feature type="compositionally biased region" description="Low complexity" evidence="2">
    <location>
        <begin position="542"/>
        <end position="553"/>
    </location>
</feature>
<comment type="caution">
    <text evidence="3">The sequence shown here is derived from an EMBL/GenBank/DDBJ whole genome shotgun (WGS) entry which is preliminary data.</text>
</comment>
<feature type="region of interest" description="Disordered" evidence="2">
    <location>
        <begin position="64"/>
        <end position="99"/>
    </location>
</feature>
<sequence length="837" mass="94596">MTVPPGQDSGLEPPPPKYSLADIRTSVARNKASFQDRAATMKQTEEDNHRYARSMLMLARLDTEEQSAKAKKNRRRGGVLHNAANPPDPSGNWETSSINSQSSLNSFASSIKSASTQKTLATSVTSKKYSEEEEAERNLLFTEIQDLKKAMKRADEPNEIALKVARLYVELDLQKLSIPFFTIASHVVPYHAPRLEPEEEEKEARKLERMGREMKRRYLEEKQQQAEAMKNEHAERQRLRVMSAHHEIFLAHLEIHEAEEATHHMRQWLGYAHSETELNEMRLELDRILSKYHDLQDVGMGDWKDKDYNDAKMRMKETLGSLRDLHLETLEALLSLTPKDAEILLKLSRLHGFVRNFQRSQYLYDIYIGVTEGEHIAAMKTYKHSDFYDDKVMASPRARNEFGSDTDPWAKSTGVLGAAPSRITSYDVDTVFDRVNDSTRRDFTEFRTGDMAKRGKAGAASQVSGGRHIGSSTIIYTVPPGGWSDDDTQMRSSKGGMVSAISSGKEEVEKEIKQVSHSLNQGHKVKKSGANRKTKQMGSLRKSITNSNNSNIFKNNKESVMSCDDDKDDFLPEEIGEGLQLPLPLAKWPGKPHVVADPAWKKGGSLPPRLYDSHDFRPMPHHQLAEPDKYTKRESLSVFADENQAFDVPPLVRFRHDGSALTDREVKRMFNIEAKKGRFGGIYEKPLRPKLVQTFGGRSEKPTPDMVESFNRDFALTDKKKQKKKKGKEAELEAKQLKEESLLRRNKVMGKMKKVKEKRFTNVGGLLVPSKTGSVDWKGKLAEERSRIAVPKSTPAGYGQGKVIMGSLEEETEIDGLRAKLAKVNAGKMVLDSLVEE</sequence>
<organism evidence="3 4">
    <name type="scientific">Triparma laevis f. inornata</name>
    <dbReference type="NCBI Taxonomy" id="1714386"/>
    <lineage>
        <taxon>Eukaryota</taxon>
        <taxon>Sar</taxon>
        <taxon>Stramenopiles</taxon>
        <taxon>Ochrophyta</taxon>
        <taxon>Bolidophyceae</taxon>
        <taxon>Parmales</taxon>
        <taxon>Triparmaceae</taxon>
        <taxon>Triparma</taxon>
    </lineage>
</organism>
<evidence type="ECO:0000256" key="2">
    <source>
        <dbReference type="SAM" id="MobiDB-lite"/>
    </source>
</evidence>
<feature type="coiled-coil region" evidence="1">
    <location>
        <begin position="204"/>
        <end position="239"/>
    </location>
</feature>
<reference evidence="4" key="1">
    <citation type="journal article" date="2023" name="Commun. Biol.">
        <title>Genome analysis of Parmales, the sister group of diatoms, reveals the evolutionary specialization of diatoms from phago-mixotrophs to photoautotrophs.</title>
        <authorList>
            <person name="Ban H."/>
            <person name="Sato S."/>
            <person name="Yoshikawa S."/>
            <person name="Yamada K."/>
            <person name="Nakamura Y."/>
            <person name="Ichinomiya M."/>
            <person name="Sato N."/>
            <person name="Blanc-Mathieu R."/>
            <person name="Endo H."/>
            <person name="Kuwata A."/>
            <person name="Ogata H."/>
        </authorList>
    </citation>
    <scope>NUCLEOTIDE SEQUENCE [LARGE SCALE GENOMIC DNA]</scope>
</reference>
<name>A0A9W7AJ75_9STRA</name>
<gene>
    <name evidence="3" type="ORF">TL16_g05130</name>
</gene>
<feature type="coiled-coil region" evidence="1">
    <location>
        <begin position="271"/>
        <end position="298"/>
    </location>
</feature>